<organism evidence="1 2">
    <name type="scientific">Micromonospora rubida</name>
    <dbReference type="NCBI Taxonomy" id="2697657"/>
    <lineage>
        <taxon>Bacteria</taxon>
        <taxon>Bacillati</taxon>
        <taxon>Actinomycetota</taxon>
        <taxon>Actinomycetes</taxon>
        <taxon>Micromonosporales</taxon>
        <taxon>Micromonosporaceae</taxon>
        <taxon>Micromonospora</taxon>
    </lineage>
</organism>
<proteinExistence type="predicted"/>
<keyword evidence="2" id="KW-1185">Reference proteome</keyword>
<comment type="caution">
    <text evidence="1">The sequence shown here is derived from an EMBL/GenBank/DDBJ whole genome shotgun (WGS) entry which is preliminary data.</text>
</comment>
<dbReference type="Proteomes" id="UP001611075">
    <property type="component" value="Unassembled WGS sequence"/>
</dbReference>
<accession>A0ABW7SVW7</accession>
<evidence type="ECO:0000313" key="2">
    <source>
        <dbReference type="Proteomes" id="UP001611075"/>
    </source>
</evidence>
<name>A0ABW7SVW7_9ACTN</name>
<gene>
    <name evidence="1" type="ORF">ACH4OY_30310</name>
</gene>
<evidence type="ECO:0000313" key="1">
    <source>
        <dbReference type="EMBL" id="MFI0796944.1"/>
    </source>
</evidence>
<dbReference type="EMBL" id="JBIRPU010000038">
    <property type="protein sequence ID" value="MFI0796944.1"/>
    <property type="molecule type" value="Genomic_DNA"/>
</dbReference>
<sequence>MEPPGNATAADKADAVETRHRAVLRKFIVRARRVEEHSLAADKERLLAWARGTVTLKFEPQSGNSTMTWDLPEEESLDSLAARCRPFLLQGDPVYHGKVTNALGFFLRLAPDELRNYLREIRESWRPLDPGDRETIGYESRTGSISQALGDLVTDKELAYAWLYGDLVHADDNGEERLHGHDIDARFQAGALLITNVAVKAISTLNLARAAQSQNYLTLEDSVFTERVVARPKREVRVEKFATAPVGTPPAEIEAALDGVVPRPDSSKD</sequence>
<protein>
    <submittedName>
        <fullName evidence="1">Uncharacterized protein</fullName>
    </submittedName>
</protein>
<reference evidence="1 2" key="1">
    <citation type="submission" date="2024-10" db="EMBL/GenBank/DDBJ databases">
        <title>The Natural Products Discovery Center: Release of the First 8490 Sequenced Strains for Exploring Actinobacteria Biosynthetic Diversity.</title>
        <authorList>
            <person name="Kalkreuter E."/>
            <person name="Kautsar S.A."/>
            <person name="Yang D."/>
            <person name="Bader C.D."/>
            <person name="Teijaro C.N."/>
            <person name="Fluegel L."/>
            <person name="Davis C.M."/>
            <person name="Simpson J.R."/>
            <person name="Lauterbach L."/>
            <person name="Steele A.D."/>
            <person name="Gui C."/>
            <person name="Meng S."/>
            <person name="Li G."/>
            <person name="Viehrig K."/>
            <person name="Ye F."/>
            <person name="Su P."/>
            <person name="Kiefer A.F."/>
            <person name="Nichols A."/>
            <person name="Cepeda A.J."/>
            <person name="Yan W."/>
            <person name="Fan B."/>
            <person name="Jiang Y."/>
            <person name="Adhikari A."/>
            <person name="Zheng C.-J."/>
            <person name="Schuster L."/>
            <person name="Cowan T.M."/>
            <person name="Smanski M.J."/>
            <person name="Chevrette M.G."/>
            <person name="De Carvalho L.P.S."/>
            <person name="Shen B."/>
        </authorList>
    </citation>
    <scope>NUCLEOTIDE SEQUENCE [LARGE SCALE GENOMIC DNA]</scope>
    <source>
        <strain evidence="1 2">NPDC021253</strain>
    </source>
</reference>
<dbReference type="RefSeq" id="WP_396685514.1">
    <property type="nucleotide sequence ID" value="NZ_JBIRPU010000038.1"/>
</dbReference>